<feature type="compositionally biased region" description="Basic and acidic residues" evidence="2">
    <location>
        <begin position="197"/>
        <end position="213"/>
    </location>
</feature>
<dbReference type="InterPro" id="IPR037688">
    <property type="entry name" value="ZBBX"/>
</dbReference>
<feature type="compositionally biased region" description="Low complexity" evidence="2">
    <location>
        <begin position="639"/>
        <end position="653"/>
    </location>
</feature>
<feature type="region of interest" description="Disordered" evidence="2">
    <location>
        <begin position="197"/>
        <end position="217"/>
    </location>
</feature>
<sequence>MNTKDFVVLPWGKPGNSVKLKYRNAQELRMEKVQLEFENQEMEKKLQEFRSTRSKEKEERESSEYYWKSGKVGKFGNQSYMMSQNKGNVIKFSAGKVKLKLLKEQIQESVKPRVNYKRANSSECEKPKINGKVCGQCENKAALLVCLECGEDYCSGCFAKIHQKGALKLHRTTLLQAKSQIVFSVLDVAHQFIKDVNPDEPKEENNSTKETSKIQHKPKSLFLQRSSSEVEITMTKRAECTKPRESLLCEGSFNEEASAQSFQEVLSQWRTRNHDDKKQNLHAAEKDSLEECEVQTNLKIWREPLNIEFKEDILSYMEKLWLKKHRRTPQEQLFNLLPDTFPHPCETTGDAQCSQNENDEDSDGEETKVQHTALLLPVETLNIERPEPSLKIVELDDTYEEEFEEPENIVPYKVELADADSQQSCAFRDYQKNNFLYENDIHQHHVFHKGKRDFLNLCLRNSSTYYTDNSKAETSNTGFDNIMNPDAYSPDIEKIGESTSFERNLKEKSISLESNQKSDDSCVSLESKDTLLSIDLEKPPIEEKLSQDIKESLEFSNLHKTPSFEDSKTTKSSLLLQEIACRRKPITKQYQGLEGFFIFDTNERLNLLPSHCLQCNNSSTRITLADRKSQRPSTANFPLSNSVKESSSCLSSSPRRSRSVAALSLSTAASEISEIEYIDITDQNELSLDDTTDQRTLDSLEKELQVLRTLADTSEKLYSLTSEEFPDFSSQLLNISQTSTDFLKTSHVRGPCGVEELSCSGRDTEIQSLLSLSESSTDEEEEDFLNKQHVITLPWSKST</sequence>
<accession>A0A2K5IBW9</accession>
<evidence type="ECO:0000313" key="4">
    <source>
        <dbReference type="Proteomes" id="UP000233080"/>
    </source>
</evidence>
<dbReference type="Ensembl" id="ENSCANT00000036877.1">
    <property type="protein sequence ID" value="ENSCANP00000013957.1"/>
    <property type="gene ID" value="ENSCANG00000030383.1"/>
</dbReference>
<dbReference type="AlphaFoldDB" id="A0A2K5IBW9"/>
<dbReference type="CDD" id="cd19818">
    <property type="entry name" value="Bbox1_ZBBX"/>
    <property type="match status" value="1"/>
</dbReference>
<proteinExistence type="predicted"/>
<protein>
    <submittedName>
        <fullName evidence="3">Uncharacterized protein</fullName>
    </submittedName>
</protein>
<evidence type="ECO:0000256" key="1">
    <source>
        <dbReference type="SAM" id="Coils"/>
    </source>
</evidence>
<name>A0A2K5IBW9_COLAP</name>
<keyword evidence="1" id="KW-0175">Coiled coil</keyword>
<keyword evidence="4" id="KW-1185">Reference proteome</keyword>
<organism evidence="3 4">
    <name type="scientific">Colobus angolensis palliatus</name>
    <name type="common">Peters' Angolan colobus</name>
    <dbReference type="NCBI Taxonomy" id="336983"/>
    <lineage>
        <taxon>Eukaryota</taxon>
        <taxon>Metazoa</taxon>
        <taxon>Chordata</taxon>
        <taxon>Craniata</taxon>
        <taxon>Vertebrata</taxon>
        <taxon>Euteleostomi</taxon>
        <taxon>Mammalia</taxon>
        <taxon>Eutheria</taxon>
        <taxon>Euarchontoglires</taxon>
        <taxon>Primates</taxon>
        <taxon>Haplorrhini</taxon>
        <taxon>Catarrhini</taxon>
        <taxon>Cercopithecidae</taxon>
        <taxon>Colobinae</taxon>
        <taxon>Colobus</taxon>
    </lineage>
</organism>
<dbReference type="PANTHER" id="PTHR28634">
    <property type="entry name" value="ZINC FINGER B-BOX DOMAIN-CONTAINING PROTEIN 1"/>
    <property type="match status" value="1"/>
</dbReference>
<dbReference type="Gene3D" id="4.10.640.40">
    <property type="entry name" value="Cytoplasmic polyadenylation element-binding protein, ZZ domain"/>
    <property type="match status" value="1"/>
</dbReference>
<evidence type="ECO:0000313" key="3">
    <source>
        <dbReference type="Ensembl" id="ENSCANP00000013957.1"/>
    </source>
</evidence>
<dbReference type="PANTHER" id="PTHR28634:SF1">
    <property type="entry name" value="ZINC FINGER B-BOX DOMAIN-CONTAINING PROTEIN 1"/>
    <property type="match status" value="1"/>
</dbReference>
<feature type="coiled-coil region" evidence="1">
    <location>
        <begin position="23"/>
        <end position="59"/>
    </location>
</feature>
<dbReference type="InterPro" id="IPR038446">
    <property type="entry name" value="CEBP_ZZ_sf"/>
</dbReference>
<dbReference type="Proteomes" id="UP000233080">
    <property type="component" value="Unassembled WGS sequence"/>
</dbReference>
<reference evidence="3" key="2">
    <citation type="submission" date="2025-09" db="UniProtKB">
        <authorList>
            <consortium name="Ensembl"/>
        </authorList>
    </citation>
    <scope>IDENTIFICATION</scope>
</reference>
<feature type="region of interest" description="Disordered" evidence="2">
    <location>
        <begin position="625"/>
        <end position="653"/>
    </location>
</feature>
<dbReference type="Pfam" id="PF22586">
    <property type="entry name" value="ANCHR-like_BBOX"/>
    <property type="match status" value="1"/>
</dbReference>
<reference evidence="3" key="1">
    <citation type="submission" date="2025-08" db="UniProtKB">
        <authorList>
            <consortium name="Ensembl"/>
        </authorList>
    </citation>
    <scope>IDENTIFICATION</scope>
</reference>
<evidence type="ECO:0000256" key="2">
    <source>
        <dbReference type="SAM" id="MobiDB-lite"/>
    </source>
</evidence>